<dbReference type="CDD" id="cd16018">
    <property type="entry name" value="Enpp"/>
    <property type="match status" value="1"/>
</dbReference>
<accession>A0AAU7CDD9</accession>
<dbReference type="PANTHER" id="PTHR10151:SF120">
    <property type="entry name" value="BIS(5'-ADENOSYL)-TRIPHOSPHATASE"/>
    <property type="match status" value="1"/>
</dbReference>
<dbReference type="Gene3D" id="3.40.720.10">
    <property type="entry name" value="Alkaline Phosphatase, subunit A"/>
    <property type="match status" value="1"/>
</dbReference>
<proteinExistence type="predicted"/>
<dbReference type="EMBL" id="CP155447">
    <property type="protein sequence ID" value="XBH03517.1"/>
    <property type="molecule type" value="Genomic_DNA"/>
</dbReference>
<keyword evidence="1" id="KW-0732">Signal</keyword>
<organism evidence="2">
    <name type="scientific">Singulisphaera sp. Ch08</name>
    <dbReference type="NCBI Taxonomy" id="3120278"/>
    <lineage>
        <taxon>Bacteria</taxon>
        <taxon>Pseudomonadati</taxon>
        <taxon>Planctomycetota</taxon>
        <taxon>Planctomycetia</taxon>
        <taxon>Isosphaerales</taxon>
        <taxon>Isosphaeraceae</taxon>
        <taxon>Singulisphaera</taxon>
    </lineage>
</organism>
<name>A0AAU7CDD9_9BACT</name>
<evidence type="ECO:0000256" key="1">
    <source>
        <dbReference type="SAM" id="SignalP"/>
    </source>
</evidence>
<dbReference type="GO" id="GO:0016787">
    <property type="term" value="F:hydrolase activity"/>
    <property type="evidence" value="ECO:0007669"/>
    <property type="project" value="UniProtKB-ARBA"/>
</dbReference>
<dbReference type="RefSeq" id="WP_406696251.1">
    <property type="nucleotide sequence ID" value="NZ_CP155447.1"/>
</dbReference>
<sequence>MSRILAIGFALLVGFCPMAEAVEQHVVVITIDGLPASYLNDIHASLPVIRGLAKSGVAAVDGMHVSNPSVTWPNHTTLMTGVHPEKHGVIFNGGLERIPATNMVRVNPKKTQAELVRVPLLFDIIKEAGLSSAAINWPCTRESKSIDDNFPDVPENVRNSSPRLVKELTESGVLRHFEDGGSIVRDEVWTDAACHVIRHRMPRLLALHLLNLDSTHHRYGPNSAPGYTAAALCDAMVGRVVKAIDEAGVRDRTTIFLVADHGFAAIHKSLNPNAILRREGLIQVENGKVTSARAFVVPEGGTGLVYLTNPETATQDAQTVRRLFEGAEGIVSVLGPDEFARYHMPTPATHKDMANLILVAKDGYTVGGATAGDEFVVVNKSGTTGSHGFLSTEPKMNAIFVASGSGIKSGVALKAIDNSDVAPTAARLLGVPLKQATGRILTEILAEGN</sequence>
<dbReference type="Pfam" id="PF01663">
    <property type="entry name" value="Phosphodiest"/>
    <property type="match status" value="1"/>
</dbReference>
<evidence type="ECO:0000313" key="2">
    <source>
        <dbReference type="EMBL" id="XBH03517.1"/>
    </source>
</evidence>
<dbReference type="AlphaFoldDB" id="A0AAU7CDD9"/>
<reference evidence="2" key="1">
    <citation type="submission" date="2024-05" db="EMBL/GenBank/DDBJ databases">
        <title>Planctomycetes of the genus Singulisphaera possess chitinolytic capabilities.</title>
        <authorList>
            <person name="Ivanova A."/>
        </authorList>
    </citation>
    <scope>NUCLEOTIDE SEQUENCE</scope>
    <source>
        <strain evidence="2">Ch08T</strain>
    </source>
</reference>
<protein>
    <submittedName>
        <fullName evidence="2">Nucleotide pyrophosphatase/phosphodiesterase family protein</fullName>
    </submittedName>
</protein>
<dbReference type="SUPFAM" id="SSF53649">
    <property type="entry name" value="Alkaline phosphatase-like"/>
    <property type="match status" value="1"/>
</dbReference>
<gene>
    <name evidence="2" type="ORF">V5E97_35215</name>
</gene>
<dbReference type="InterPro" id="IPR017850">
    <property type="entry name" value="Alkaline_phosphatase_core_sf"/>
</dbReference>
<feature type="chain" id="PRO_5043772701" evidence="1">
    <location>
        <begin position="22"/>
        <end position="449"/>
    </location>
</feature>
<dbReference type="PANTHER" id="PTHR10151">
    <property type="entry name" value="ECTONUCLEOTIDE PYROPHOSPHATASE/PHOSPHODIESTERASE"/>
    <property type="match status" value="1"/>
</dbReference>
<feature type="signal peptide" evidence="1">
    <location>
        <begin position="1"/>
        <end position="21"/>
    </location>
</feature>
<dbReference type="InterPro" id="IPR002591">
    <property type="entry name" value="Phosphodiest/P_Trfase"/>
</dbReference>